<protein>
    <submittedName>
        <fullName evidence="8">HlyC/CorC family transporter</fullName>
    </submittedName>
</protein>
<dbReference type="Proteomes" id="UP000694300">
    <property type="component" value="Unassembled WGS sequence"/>
</dbReference>
<evidence type="ECO:0000256" key="4">
    <source>
        <dbReference type="PROSITE-ProRule" id="PRU01193"/>
    </source>
</evidence>
<accession>A0ABS6U480</accession>
<dbReference type="InterPro" id="IPR051676">
    <property type="entry name" value="UPF0053_domain"/>
</dbReference>
<feature type="domain" description="CBS" evidence="6">
    <location>
        <begin position="221"/>
        <end position="280"/>
    </location>
</feature>
<dbReference type="Pfam" id="PF03471">
    <property type="entry name" value="CorC_HlyC"/>
    <property type="match status" value="1"/>
</dbReference>
<feature type="transmembrane region" description="Helical" evidence="5">
    <location>
        <begin position="63"/>
        <end position="86"/>
    </location>
</feature>
<feature type="domain" description="CNNM transmembrane" evidence="7">
    <location>
        <begin position="1"/>
        <end position="202"/>
    </location>
</feature>
<dbReference type="PANTHER" id="PTHR43099:SF6">
    <property type="entry name" value="UPF0053 PROTEIN RV1842C"/>
    <property type="match status" value="1"/>
</dbReference>
<comment type="caution">
    <text evidence="8">The sequence shown here is derived from an EMBL/GenBank/DDBJ whole genome shotgun (WGS) entry which is preliminary data.</text>
</comment>
<name>A0ABS6U480_9PSEU</name>
<evidence type="ECO:0000313" key="8">
    <source>
        <dbReference type="EMBL" id="MBW0127045.1"/>
    </source>
</evidence>
<dbReference type="EMBL" id="JADQDF010000001">
    <property type="protein sequence ID" value="MBW0127045.1"/>
    <property type="molecule type" value="Genomic_DNA"/>
</dbReference>
<evidence type="ECO:0000256" key="1">
    <source>
        <dbReference type="ARBA" id="ARBA00004651"/>
    </source>
</evidence>
<keyword evidence="4 5" id="KW-0472">Membrane</keyword>
<dbReference type="PROSITE" id="PS51371">
    <property type="entry name" value="CBS"/>
    <property type="match status" value="2"/>
</dbReference>
<evidence type="ECO:0000259" key="7">
    <source>
        <dbReference type="PROSITE" id="PS51846"/>
    </source>
</evidence>
<comment type="subcellular location">
    <subcellularLocation>
        <location evidence="1">Cell membrane</location>
        <topology evidence="1">Multi-pass membrane protein</topology>
    </subcellularLocation>
</comment>
<organism evidence="8 9">
    <name type="scientific">Pseudonocardia oceani</name>
    <dbReference type="NCBI Taxonomy" id="2792013"/>
    <lineage>
        <taxon>Bacteria</taxon>
        <taxon>Bacillati</taxon>
        <taxon>Actinomycetota</taxon>
        <taxon>Actinomycetes</taxon>
        <taxon>Pseudonocardiales</taxon>
        <taxon>Pseudonocardiaceae</taxon>
        <taxon>Pseudonocardia</taxon>
    </lineage>
</organism>
<feature type="transmembrane region" description="Helical" evidence="5">
    <location>
        <begin position="98"/>
        <end position="119"/>
    </location>
</feature>
<gene>
    <name evidence="8" type="ORF">I4I82_05045</name>
</gene>
<dbReference type="Pfam" id="PF01595">
    <property type="entry name" value="CNNM"/>
    <property type="match status" value="1"/>
</dbReference>
<dbReference type="InterPro" id="IPR005170">
    <property type="entry name" value="Transptr-assoc_dom"/>
</dbReference>
<dbReference type="CDD" id="cd04590">
    <property type="entry name" value="CBS_pair_CorC_HlyC_assoc"/>
    <property type="match status" value="1"/>
</dbReference>
<evidence type="ECO:0000256" key="3">
    <source>
        <dbReference type="PROSITE-ProRule" id="PRU00703"/>
    </source>
</evidence>
<keyword evidence="2" id="KW-1003">Cell membrane</keyword>
<evidence type="ECO:0000256" key="5">
    <source>
        <dbReference type="SAM" id="Phobius"/>
    </source>
</evidence>
<keyword evidence="4 5" id="KW-1133">Transmembrane helix</keyword>
<reference evidence="8 9" key="1">
    <citation type="submission" date="2020-11" db="EMBL/GenBank/DDBJ databases">
        <title>Pseudonocardia abyssalis sp. nov. and Pseudonocardia oceani sp. nov., description and phylogenomic analysis of two novel actinomycetes isolated from the deep Southern Ocean.</title>
        <authorList>
            <person name="Parra J."/>
        </authorList>
    </citation>
    <scope>NUCLEOTIDE SEQUENCE [LARGE SCALE GENOMIC DNA]</scope>
    <source>
        <strain evidence="9">KRD185</strain>
    </source>
</reference>
<keyword evidence="3" id="KW-0129">CBS domain</keyword>
<evidence type="ECO:0000259" key="6">
    <source>
        <dbReference type="PROSITE" id="PS51371"/>
    </source>
</evidence>
<evidence type="ECO:0000313" key="9">
    <source>
        <dbReference type="Proteomes" id="UP000694300"/>
    </source>
</evidence>
<dbReference type="Pfam" id="PF00571">
    <property type="entry name" value="CBS"/>
    <property type="match status" value="2"/>
</dbReference>
<keyword evidence="9" id="KW-1185">Reference proteome</keyword>
<dbReference type="InterPro" id="IPR044751">
    <property type="entry name" value="Ion_transp-like_CBS"/>
</dbReference>
<dbReference type="PROSITE" id="PS51846">
    <property type="entry name" value="CNNM"/>
    <property type="match status" value="1"/>
</dbReference>
<dbReference type="InterPro" id="IPR000644">
    <property type="entry name" value="CBS_dom"/>
</dbReference>
<proteinExistence type="predicted"/>
<sequence>MIEWVLLVVALVLVAANALFVAAEFSLVTVDRSTVERATRDGDPRAEGVLAALRSLSTQLSGAQLGITVTSLLVGFLAEPSLASLIGPLLTVAGLPEATALAVSITLALVLATFVQMVFGELVPKNLAIARPLPVARAVAGPQQAFSRVAGPLLGFLNGTANRIVRLFGIEPQEELRSARAPQELESLVRRSAQEGMLAGPTAELVSRSLAFGERTAADVMTPRFQVTFLATTDTADAVLDAVDRSGYSRFPVLRGGVDSVVGTVHVKHALAVPERERGTRTVADLMVDPLPVPGSQELDPLLPLLRGQGLQMAVVVDEYGGTAGVVTLEDLIEEIVGEIADEHDPREDRAFRTGDGVWTLSGLLRPDEVGELTEVHLPEGPDFDSLGGLVVDRLGRVPQTGDAVVEEVDGRRVHLRVEAMDGWRVDRVRMVVDEEEQAGG</sequence>
<evidence type="ECO:0000256" key="2">
    <source>
        <dbReference type="ARBA" id="ARBA00022475"/>
    </source>
</evidence>
<dbReference type="InterPro" id="IPR002550">
    <property type="entry name" value="CNNM"/>
</dbReference>
<keyword evidence="4 5" id="KW-0812">Transmembrane</keyword>
<feature type="domain" description="CBS" evidence="6">
    <location>
        <begin position="286"/>
        <end position="343"/>
    </location>
</feature>
<dbReference type="SMART" id="SM01091">
    <property type="entry name" value="CorC_HlyC"/>
    <property type="match status" value="1"/>
</dbReference>
<dbReference type="PANTHER" id="PTHR43099">
    <property type="entry name" value="UPF0053 PROTEIN YRKA"/>
    <property type="match status" value="1"/>
</dbReference>